<feature type="domain" description="FAD-binding" evidence="3">
    <location>
        <begin position="2"/>
        <end position="340"/>
    </location>
</feature>
<keyword evidence="2 4" id="KW-0503">Monooxygenase</keyword>
<evidence type="ECO:0000256" key="2">
    <source>
        <dbReference type="ARBA" id="ARBA00023033"/>
    </source>
</evidence>
<evidence type="ECO:0000259" key="3">
    <source>
        <dbReference type="Pfam" id="PF01494"/>
    </source>
</evidence>
<dbReference type="Gene3D" id="3.50.50.60">
    <property type="entry name" value="FAD/NAD(P)-binding domain"/>
    <property type="match status" value="1"/>
</dbReference>
<dbReference type="Proteomes" id="UP000273500">
    <property type="component" value="Unassembled WGS sequence"/>
</dbReference>
<gene>
    <name evidence="4" type="ORF">EI291_17310</name>
</gene>
<dbReference type="InterPro" id="IPR050493">
    <property type="entry name" value="FAD-dep_Monooxygenase_BioMet"/>
</dbReference>
<keyword evidence="5" id="KW-1185">Reference proteome</keyword>
<dbReference type="AlphaFoldDB" id="A0A3R9PVA8"/>
<protein>
    <submittedName>
        <fullName evidence="4">Monooxygenase</fullName>
    </submittedName>
</protein>
<evidence type="ECO:0000313" key="4">
    <source>
        <dbReference type="EMBL" id="RSK46805.1"/>
    </source>
</evidence>
<evidence type="ECO:0000256" key="1">
    <source>
        <dbReference type="ARBA" id="ARBA00023002"/>
    </source>
</evidence>
<comment type="caution">
    <text evidence="4">The sequence shown here is derived from an EMBL/GenBank/DDBJ whole genome shotgun (WGS) entry which is preliminary data.</text>
</comment>
<dbReference type="PANTHER" id="PTHR13789:SF309">
    <property type="entry name" value="PUTATIVE (AFU_ORTHOLOGUE AFUA_6G14510)-RELATED"/>
    <property type="match status" value="1"/>
</dbReference>
<dbReference type="GO" id="GO:0071949">
    <property type="term" value="F:FAD binding"/>
    <property type="evidence" value="ECO:0007669"/>
    <property type="project" value="InterPro"/>
</dbReference>
<name>A0A3R9PVA8_9BACT</name>
<dbReference type="SUPFAM" id="SSF51905">
    <property type="entry name" value="FAD/NAD(P)-binding domain"/>
    <property type="match status" value="1"/>
</dbReference>
<dbReference type="NCBIfam" id="NF005243">
    <property type="entry name" value="PRK06753.1"/>
    <property type="match status" value="1"/>
</dbReference>
<dbReference type="GO" id="GO:0004497">
    <property type="term" value="F:monooxygenase activity"/>
    <property type="evidence" value="ECO:0007669"/>
    <property type="project" value="UniProtKB-KW"/>
</dbReference>
<dbReference type="SUPFAM" id="SSF54373">
    <property type="entry name" value="FAD-linked reductases, C-terminal domain"/>
    <property type="match status" value="1"/>
</dbReference>
<evidence type="ECO:0000313" key="5">
    <source>
        <dbReference type="Proteomes" id="UP000273500"/>
    </source>
</evidence>
<dbReference type="OrthoDB" id="9766816at2"/>
<dbReference type="PRINTS" id="PR00420">
    <property type="entry name" value="RNGMNOXGNASE"/>
</dbReference>
<dbReference type="Pfam" id="PF01494">
    <property type="entry name" value="FAD_binding_3"/>
    <property type="match status" value="1"/>
</dbReference>
<accession>A0A3R9PVA8</accession>
<proteinExistence type="predicted"/>
<reference evidence="4 5" key="1">
    <citation type="submission" date="2018-12" db="EMBL/GenBank/DDBJ databases">
        <authorList>
            <person name="Feng G."/>
            <person name="Zhu H."/>
        </authorList>
    </citation>
    <scope>NUCLEOTIDE SEQUENCE [LARGE SCALE GENOMIC DNA]</scope>
    <source>
        <strain evidence="4 5">KCTC 12533</strain>
    </source>
</reference>
<dbReference type="PANTHER" id="PTHR13789">
    <property type="entry name" value="MONOOXYGENASE"/>
    <property type="match status" value="1"/>
</dbReference>
<organism evidence="4 5">
    <name type="scientific">Hymenobacter rigui</name>
    <dbReference type="NCBI Taxonomy" id="334424"/>
    <lineage>
        <taxon>Bacteria</taxon>
        <taxon>Pseudomonadati</taxon>
        <taxon>Bacteroidota</taxon>
        <taxon>Cytophagia</taxon>
        <taxon>Cytophagales</taxon>
        <taxon>Hymenobacteraceae</taxon>
        <taxon>Hymenobacter</taxon>
    </lineage>
</organism>
<dbReference type="RefSeq" id="WP_125422891.1">
    <property type="nucleotide sequence ID" value="NZ_RWIT01000012.1"/>
</dbReference>
<dbReference type="EMBL" id="RWIT01000012">
    <property type="protein sequence ID" value="RSK46805.1"/>
    <property type="molecule type" value="Genomic_DNA"/>
</dbReference>
<dbReference type="InterPro" id="IPR002938">
    <property type="entry name" value="FAD-bd"/>
</dbReference>
<dbReference type="InterPro" id="IPR036188">
    <property type="entry name" value="FAD/NAD-bd_sf"/>
</dbReference>
<sequence length="382" mass="42149">MTDFLIIGAGIAGLAAAQAVRQLGYTVQVLEAAPELREIGAGVVLGANAMRALDTLGLHDAVHARGFVVESIGLLDEHGRPLNVVDTRPFTQRLGFDNLAIHRAELQQALLAALPSNIVQLSKRLAGFEQTAEHVTVRFEDGTTATGRALLAADGIRSRVRLQLLPDSQPRYAGYTCWRGIMDATGLPLVPGRTTESWGRHGRFGVVPLANGRAYWFACINSSTPRNPEFQQFTLADLQQHFGHFHAPIPQVLAHTQPGQLLWGDILDLRPLPRFHFGRVLLLGDAAHATTPNMGQGAGMAVEDAAMLARCLRDQPHDWPAAFARFTERRRPRTTRIVEQSWQLGKVAQLTSAPLVSLRNWVMRHLPRQLNEQQMTFLYEGE</sequence>
<keyword evidence="1" id="KW-0560">Oxidoreductase</keyword>